<evidence type="ECO:0000256" key="1">
    <source>
        <dbReference type="SAM" id="Coils"/>
    </source>
</evidence>
<protein>
    <submittedName>
        <fullName evidence="2">Uncharacterized protein</fullName>
    </submittedName>
</protein>
<accession>A0A811P7A3</accession>
<dbReference type="Proteomes" id="UP000604825">
    <property type="component" value="Unassembled WGS sequence"/>
</dbReference>
<organism evidence="2 3">
    <name type="scientific">Miscanthus lutarioriparius</name>
    <dbReference type="NCBI Taxonomy" id="422564"/>
    <lineage>
        <taxon>Eukaryota</taxon>
        <taxon>Viridiplantae</taxon>
        <taxon>Streptophyta</taxon>
        <taxon>Embryophyta</taxon>
        <taxon>Tracheophyta</taxon>
        <taxon>Spermatophyta</taxon>
        <taxon>Magnoliopsida</taxon>
        <taxon>Liliopsida</taxon>
        <taxon>Poales</taxon>
        <taxon>Poaceae</taxon>
        <taxon>PACMAD clade</taxon>
        <taxon>Panicoideae</taxon>
        <taxon>Andropogonodae</taxon>
        <taxon>Andropogoneae</taxon>
        <taxon>Saccharinae</taxon>
        <taxon>Miscanthus</taxon>
    </lineage>
</organism>
<sequence length="270" mass="30332">MERDHFETNPAAGSSSQPMLLDNLLAKENLIDNKIIVPVENNKKRHPHMNILSRDNGDPPAKRRLDFTDMDEGCGPAIALAPNIVDSSLTIHPSAKRYLRIRKAWTRLRSRRFSSTSLPRNFASISKIKAMLDKLVAISQQLQLARSKFEARSGRVDQAVGEVKQELSVKKNALQATAQEMVSVEERKAELLAEVAKFNLALKELEEEKKLLKTQSAQELDMKEQEQALCNATTKANKRANDDLLAKTMVPIQEAEKLLNDLNQILSKVN</sequence>
<reference evidence="2" key="1">
    <citation type="submission" date="2020-10" db="EMBL/GenBank/DDBJ databases">
        <authorList>
            <person name="Han B."/>
            <person name="Lu T."/>
            <person name="Zhao Q."/>
            <person name="Huang X."/>
            <person name="Zhao Y."/>
        </authorList>
    </citation>
    <scope>NUCLEOTIDE SEQUENCE</scope>
</reference>
<evidence type="ECO:0000313" key="3">
    <source>
        <dbReference type="Proteomes" id="UP000604825"/>
    </source>
</evidence>
<evidence type="ECO:0000313" key="2">
    <source>
        <dbReference type="EMBL" id="CAD6238789.1"/>
    </source>
</evidence>
<dbReference type="AlphaFoldDB" id="A0A811P7A3"/>
<gene>
    <name evidence="2" type="ORF">NCGR_LOCUS25915</name>
</gene>
<comment type="caution">
    <text evidence="2">The sequence shown here is derived from an EMBL/GenBank/DDBJ whole genome shotgun (WGS) entry which is preliminary data.</text>
</comment>
<keyword evidence="3" id="KW-1185">Reference proteome</keyword>
<dbReference type="EMBL" id="CAJGYO010000006">
    <property type="protein sequence ID" value="CAD6238789.1"/>
    <property type="molecule type" value="Genomic_DNA"/>
</dbReference>
<keyword evidence="1" id="KW-0175">Coiled coil</keyword>
<name>A0A811P7A3_9POAL</name>
<feature type="coiled-coil region" evidence="1">
    <location>
        <begin position="174"/>
        <end position="222"/>
    </location>
</feature>
<proteinExistence type="predicted"/>